<name>A0ABV9EKZ4_9ACTN</name>
<dbReference type="EMBL" id="JBHSFN010000020">
    <property type="protein sequence ID" value="MFC4590118.1"/>
    <property type="molecule type" value="Genomic_DNA"/>
</dbReference>
<feature type="region of interest" description="Disordered" evidence="1">
    <location>
        <begin position="98"/>
        <end position="117"/>
    </location>
</feature>
<organism evidence="2 3">
    <name type="scientific">Sphaerisporangium corydalis</name>
    <dbReference type="NCBI Taxonomy" id="1441875"/>
    <lineage>
        <taxon>Bacteria</taxon>
        <taxon>Bacillati</taxon>
        <taxon>Actinomycetota</taxon>
        <taxon>Actinomycetes</taxon>
        <taxon>Streptosporangiales</taxon>
        <taxon>Streptosporangiaceae</taxon>
        <taxon>Sphaerisporangium</taxon>
    </lineage>
</organism>
<evidence type="ECO:0000313" key="3">
    <source>
        <dbReference type="Proteomes" id="UP001595891"/>
    </source>
</evidence>
<gene>
    <name evidence="2" type="ORF">ACFO8L_28775</name>
</gene>
<sequence length="486" mass="51206">MNLSHHAVPEDLFLAMASGGGGAVAARWLSRAQHSKHVLLVRGVVDAALLAGHEDAAGARRAYDLLAAVQRHDPAAVSTVLRHPSVGAWALTTLRTLHRTPHPEPTSPGASVRRDAAAGATVPGAVVPGVSGSGAAADGVTMPEVFGPRHLAVVAAAAALRSGADFAAEVPVVDGGVMLPSLGRADLAAATGTAEVRSEGGRAEITAGGSAVRVPADRERDAPGWQGLRRLSATAGGRTVSVLVDDLDPHRMPGARLARGRLRDREAGAWQDTLGEAWRLLVTHHWTTAAEVAVITRVVTPLERAPGDQISGSSRETFGCVAMSAPVDARTLALTLAHEIQHAKLAALLDVVPLIHHDDGRRHYAPWRDDPRPVGGLLQGAYAYLGVTGFWRRQRRLEAGDAVIGANAEFSRWREAAENVAHLLLDGGCLTRRGERFVARMAAVLGAWGTESVPPAAAARARHDALDHLTRWHATNNRDLTPTLDQ</sequence>
<dbReference type="InterPro" id="IPR026337">
    <property type="entry name" value="AKG_HExxH"/>
</dbReference>
<protein>
    <submittedName>
        <fullName evidence="2">HEXXH motif domain-containing protein</fullName>
    </submittedName>
</protein>
<evidence type="ECO:0000313" key="2">
    <source>
        <dbReference type="EMBL" id="MFC4590118.1"/>
    </source>
</evidence>
<dbReference type="NCBIfam" id="TIGR04267">
    <property type="entry name" value="mod_HExxH"/>
    <property type="match status" value="1"/>
</dbReference>
<reference evidence="3" key="1">
    <citation type="journal article" date="2019" name="Int. J. Syst. Evol. Microbiol.">
        <title>The Global Catalogue of Microorganisms (GCM) 10K type strain sequencing project: providing services to taxonomists for standard genome sequencing and annotation.</title>
        <authorList>
            <consortium name="The Broad Institute Genomics Platform"/>
            <consortium name="The Broad Institute Genome Sequencing Center for Infectious Disease"/>
            <person name="Wu L."/>
            <person name="Ma J."/>
        </authorList>
    </citation>
    <scope>NUCLEOTIDE SEQUENCE [LARGE SCALE GENOMIC DNA]</scope>
    <source>
        <strain evidence="3">CCUG 49560</strain>
    </source>
</reference>
<proteinExistence type="predicted"/>
<comment type="caution">
    <text evidence="2">The sequence shown here is derived from an EMBL/GenBank/DDBJ whole genome shotgun (WGS) entry which is preliminary data.</text>
</comment>
<dbReference type="Proteomes" id="UP001595891">
    <property type="component" value="Unassembled WGS sequence"/>
</dbReference>
<evidence type="ECO:0000256" key="1">
    <source>
        <dbReference type="SAM" id="MobiDB-lite"/>
    </source>
</evidence>
<keyword evidence="3" id="KW-1185">Reference proteome</keyword>
<dbReference type="RefSeq" id="WP_262843821.1">
    <property type="nucleotide sequence ID" value="NZ_JANZYP010000022.1"/>
</dbReference>
<accession>A0ABV9EKZ4</accession>